<comment type="caution">
    <text evidence="2">The sequence shown here is derived from an EMBL/GenBank/DDBJ whole genome shotgun (WGS) entry which is preliminary data.</text>
</comment>
<accession>A0ABD1XFE2</accession>
<dbReference type="Proteomes" id="UP001605036">
    <property type="component" value="Unassembled WGS sequence"/>
</dbReference>
<proteinExistence type="predicted"/>
<feature type="region of interest" description="Disordered" evidence="1">
    <location>
        <begin position="42"/>
        <end position="90"/>
    </location>
</feature>
<name>A0ABD1XFE2_9MARC</name>
<sequence length="113" mass="13000">MATRSRKDLKVKVKEVKIPHLTKENKNKLEASLPCTLIPSLQRDANEKMEEPKKQKAHEHSIFDSKIETEEEEKPKDKSPYTTWIGEASGSKPLDTEMAVDFNEWEILLHTLG</sequence>
<dbReference type="EMBL" id="JBHFFA010000008">
    <property type="protein sequence ID" value="KAL2607670.1"/>
    <property type="molecule type" value="Genomic_DNA"/>
</dbReference>
<organism evidence="2 3">
    <name type="scientific">Riccia fluitans</name>
    <dbReference type="NCBI Taxonomy" id="41844"/>
    <lineage>
        <taxon>Eukaryota</taxon>
        <taxon>Viridiplantae</taxon>
        <taxon>Streptophyta</taxon>
        <taxon>Embryophyta</taxon>
        <taxon>Marchantiophyta</taxon>
        <taxon>Marchantiopsida</taxon>
        <taxon>Marchantiidae</taxon>
        <taxon>Marchantiales</taxon>
        <taxon>Ricciaceae</taxon>
        <taxon>Riccia</taxon>
    </lineage>
</organism>
<dbReference type="AlphaFoldDB" id="A0ABD1XFE2"/>
<evidence type="ECO:0000256" key="1">
    <source>
        <dbReference type="SAM" id="MobiDB-lite"/>
    </source>
</evidence>
<evidence type="ECO:0000313" key="2">
    <source>
        <dbReference type="EMBL" id="KAL2607670.1"/>
    </source>
</evidence>
<keyword evidence="3" id="KW-1185">Reference proteome</keyword>
<protein>
    <submittedName>
        <fullName evidence="2">Uncharacterized protein</fullName>
    </submittedName>
</protein>
<feature type="compositionally biased region" description="Basic and acidic residues" evidence="1">
    <location>
        <begin position="44"/>
        <end position="79"/>
    </location>
</feature>
<gene>
    <name evidence="2" type="ORF">R1flu_026243</name>
</gene>
<reference evidence="2 3" key="1">
    <citation type="submission" date="2024-09" db="EMBL/GenBank/DDBJ databases">
        <title>Chromosome-scale assembly of Riccia fluitans.</title>
        <authorList>
            <person name="Paukszto L."/>
            <person name="Sawicki J."/>
            <person name="Karawczyk K."/>
            <person name="Piernik-Szablinska J."/>
            <person name="Szczecinska M."/>
            <person name="Mazdziarz M."/>
        </authorList>
    </citation>
    <scope>NUCLEOTIDE SEQUENCE [LARGE SCALE GENOMIC DNA]</scope>
    <source>
        <strain evidence="2">Rf_01</strain>
        <tissue evidence="2">Aerial parts of the thallus</tissue>
    </source>
</reference>
<evidence type="ECO:0000313" key="3">
    <source>
        <dbReference type="Proteomes" id="UP001605036"/>
    </source>
</evidence>